<dbReference type="InterPro" id="IPR051673">
    <property type="entry name" value="SSDNA_exonuclease_RecJ"/>
</dbReference>
<evidence type="ECO:0000256" key="6">
    <source>
        <dbReference type="SAM" id="Coils"/>
    </source>
</evidence>
<evidence type="ECO:0000256" key="5">
    <source>
        <dbReference type="ARBA" id="ARBA00022839"/>
    </source>
</evidence>
<evidence type="ECO:0000313" key="11">
    <source>
        <dbReference type="Proteomes" id="UP001520878"/>
    </source>
</evidence>
<feature type="domain" description="DDH" evidence="7">
    <location>
        <begin position="71"/>
        <end position="231"/>
    </location>
</feature>
<protein>
    <recommendedName>
        <fullName evidence="2">Single-stranded-DNA-specific exonuclease RecJ</fullName>
    </recommendedName>
</protein>
<name>A0ABS8GF20_9ALTE</name>
<reference evidence="10 11" key="1">
    <citation type="submission" date="2021-10" db="EMBL/GenBank/DDBJ databases">
        <title>Draft genome of Aestuariibacter halophilus JC2043.</title>
        <authorList>
            <person name="Emsley S.A."/>
            <person name="Pfannmuller K.M."/>
            <person name="Ushijima B."/>
            <person name="Saw J.H."/>
            <person name="Videau P."/>
        </authorList>
    </citation>
    <scope>NUCLEOTIDE SEQUENCE [LARGE SCALE GENOMIC DNA]</scope>
    <source>
        <strain evidence="10 11">JC2043</strain>
    </source>
</reference>
<evidence type="ECO:0000256" key="1">
    <source>
        <dbReference type="ARBA" id="ARBA00005915"/>
    </source>
</evidence>
<dbReference type="SUPFAM" id="SSF64182">
    <property type="entry name" value="DHH phosphoesterases"/>
    <property type="match status" value="1"/>
</dbReference>
<organism evidence="10 11">
    <name type="scientific">Fluctibacter halophilus</name>
    <dbReference type="NCBI Taxonomy" id="226011"/>
    <lineage>
        <taxon>Bacteria</taxon>
        <taxon>Pseudomonadati</taxon>
        <taxon>Pseudomonadota</taxon>
        <taxon>Gammaproteobacteria</taxon>
        <taxon>Alteromonadales</taxon>
        <taxon>Alteromonadaceae</taxon>
        <taxon>Fluctibacter</taxon>
    </lineage>
</organism>
<sequence>MPLEIVRRPAQDAGHLTSVEHPLLRQILANRGVQDNQQLDLSAQQLVHFDRLRGIDVAVELLADAIARQQHIIVIGDFDADGATSVALVMLALTQMGSKKHSYLVPNRFDFGYGLSPEIVDVAAQQGANLIMTVDNGIACHAGVERARQQGIDVIVTDHHLPGDSVPDAAAIVNPNQPGCEFPSKALAGVGVAFYVMLALRHALKGRDWFSQNSIAVPNLADLLDIVALGTVADVVPLDHNNRVLVYQGLQRIRSGRCRPGIRAMLEVARKSLARIQSSDLGFVLGPRLNAAGRLDDMSLGIECLLSPNEGVAREMAVQLDSLNRERREIESSMQAQAIEQLEQLVLDESDLPYGMVLYQPDFHQGVIGILAGRIKDRYHRPTIAFAHQDDMTLKGSARSVEGLHIRDVLDEIDRRQPGLMDKFGGHAMAAGLSLPVAHLEAFQTLFNRTVEQWMAGKPLHGQVLSDGELPALDMTLDFAQQLQALGPWGQQFPEPRFDGTFTLLEQRIVGQKHLKMLLKQPDGKLLDAIAFNVDLSRWPDPTRQQARMAYKLDINEFRGRISVQLLVEALEPA</sequence>
<proteinExistence type="inferred from homology"/>
<keyword evidence="6" id="KW-0175">Coiled coil</keyword>
<dbReference type="GO" id="GO:0004527">
    <property type="term" value="F:exonuclease activity"/>
    <property type="evidence" value="ECO:0007669"/>
    <property type="project" value="UniProtKB-KW"/>
</dbReference>
<evidence type="ECO:0000313" key="10">
    <source>
        <dbReference type="EMBL" id="MCC2617791.1"/>
    </source>
</evidence>
<dbReference type="Gene3D" id="3.90.1640.30">
    <property type="match status" value="1"/>
</dbReference>
<evidence type="ECO:0000256" key="2">
    <source>
        <dbReference type="ARBA" id="ARBA00019841"/>
    </source>
</evidence>
<keyword evidence="5 10" id="KW-0269">Exonuclease</keyword>
<evidence type="ECO:0000256" key="4">
    <source>
        <dbReference type="ARBA" id="ARBA00022801"/>
    </source>
</evidence>
<dbReference type="Proteomes" id="UP001520878">
    <property type="component" value="Unassembled WGS sequence"/>
</dbReference>
<dbReference type="InterPro" id="IPR041122">
    <property type="entry name" value="RecJ_OB"/>
</dbReference>
<feature type="domain" description="RecJ OB" evidence="9">
    <location>
        <begin position="467"/>
        <end position="569"/>
    </location>
</feature>
<evidence type="ECO:0000259" key="9">
    <source>
        <dbReference type="Pfam" id="PF17768"/>
    </source>
</evidence>
<dbReference type="PANTHER" id="PTHR30255">
    <property type="entry name" value="SINGLE-STRANDED-DNA-SPECIFIC EXONUCLEASE RECJ"/>
    <property type="match status" value="1"/>
</dbReference>
<dbReference type="RefSeq" id="WP_229162180.1">
    <property type="nucleotide sequence ID" value="NZ_JAJEWP010000006.1"/>
</dbReference>
<dbReference type="InterPro" id="IPR003156">
    <property type="entry name" value="DHHA1_dom"/>
</dbReference>
<dbReference type="Gene3D" id="3.10.310.30">
    <property type="match status" value="1"/>
</dbReference>
<keyword evidence="3" id="KW-0540">Nuclease</keyword>
<evidence type="ECO:0000256" key="3">
    <source>
        <dbReference type="ARBA" id="ARBA00022722"/>
    </source>
</evidence>
<keyword evidence="11" id="KW-1185">Reference proteome</keyword>
<feature type="coiled-coil region" evidence="6">
    <location>
        <begin position="313"/>
        <end position="340"/>
    </location>
</feature>
<accession>A0ABS8GF20</accession>
<dbReference type="Pfam" id="PF17768">
    <property type="entry name" value="RecJ_OB"/>
    <property type="match status" value="1"/>
</dbReference>
<dbReference type="NCBIfam" id="TIGR00644">
    <property type="entry name" value="recJ"/>
    <property type="match status" value="1"/>
</dbReference>
<evidence type="ECO:0000259" key="8">
    <source>
        <dbReference type="Pfam" id="PF02272"/>
    </source>
</evidence>
<dbReference type="PANTHER" id="PTHR30255:SF2">
    <property type="entry name" value="SINGLE-STRANDED-DNA-SPECIFIC EXONUCLEASE RECJ"/>
    <property type="match status" value="1"/>
</dbReference>
<dbReference type="Pfam" id="PF02272">
    <property type="entry name" value="DHHA1"/>
    <property type="match status" value="1"/>
</dbReference>
<dbReference type="InterPro" id="IPR038763">
    <property type="entry name" value="DHH_sf"/>
</dbReference>
<dbReference type="InterPro" id="IPR001667">
    <property type="entry name" value="DDH_dom"/>
</dbReference>
<comment type="similarity">
    <text evidence="1">Belongs to the RecJ family.</text>
</comment>
<comment type="caution">
    <text evidence="10">The sequence shown here is derived from an EMBL/GenBank/DDBJ whole genome shotgun (WGS) entry which is preliminary data.</text>
</comment>
<gene>
    <name evidence="10" type="primary">recJ</name>
    <name evidence="10" type="ORF">LJ739_16185</name>
</gene>
<evidence type="ECO:0000259" key="7">
    <source>
        <dbReference type="Pfam" id="PF01368"/>
    </source>
</evidence>
<feature type="domain" description="DHHA1" evidence="8">
    <location>
        <begin position="357"/>
        <end position="452"/>
    </location>
</feature>
<dbReference type="EMBL" id="JAJEWP010000006">
    <property type="protein sequence ID" value="MCC2617791.1"/>
    <property type="molecule type" value="Genomic_DNA"/>
</dbReference>
<dbReference type="InterPro" id="IPR004610">
    <property type="entry name" value="RecJ"/>
</dbReference>
<dbReference type="Pfam" id="PF01368">
    <property type="entry name" value="DHH"/>
    <property type="match status" value="1"/>
</dbReference>
<keyword evidence="4" id="KW-0378">Hydrolase</keyword>